<dbReference type="EMBL" id="JAYGHT010000201">
    <property type="protein sequence ID" value="MEA5523131.1"/>
    <property type="molecule type" value="Genomic_DNA"/>
</dbReference>
<evidence type="ECO:0000256" key="1">
    <source>
        <dbReference type="SAM" id="MobiDB-lite"/>
    </source>
</evidence>
<sequence length="82" mass="9078">MSHKTLFCLGMTTLLAASFIPTMAARATTHLNPLDHLPFSSIYNHQRSQVSLEEYKSNRVVFASEETKSSGVPQDSSRPPRG</sequence>
<feature type="region of interest" description="Disordered" evidence="1">
    <location>
        <begin position="63"/>
        <end position="82"/>
    </location>
</feature>
<feature type="signal peptide" evidence="2">
    <location>
        <begin position="1"/>
        <end position="24"/>
    </location>
</feature>
<accession>A0ABU5U8F0</accession>
<keyword evidence="4" id="KW-1185">Reference proteome</keyword>
<comment type="caution">
    <text evidence="3">The sequence shown here is derived from an EMBL/GenBank/DDBJ whole genome shotgun (WGS) entry which is preliminary data.</text>
</comment>
<evidence type="ECO:0000256" key="2">
    <source>
        <dbReference type="SAM" id="SignalP"/>
    </source>
</evidence>
<protein>
    <submittedName>
        <fullName evidence="3">Uncharacterized protein</fullName>
    </submittedName>
</protein>
<evidence type="ECO:0000313" key="3">
    <source>
        <dbReference type="EMBL" id="MEA5523131.1"/>
    </source>
</evidence>
<evidence type="ECO:0000313" key="4">
    <source>
        <dbReference type="Proteomes" id="UP001301728"/>
    </source>
</evidence>
<keyword evidence="2" id="KW-0732">Signal</keyword>
<dbReference type="RefSeq" id="WP_046277820.1">
    <property type="nucleotide sequence ID" value="NZ_JAYGHT010000201.1"/>
</dbReference>
<feature type="compositionally biased region" description="Polar residues" evidence="1">
    <location>
        <begin position="69"/>
        <end position="82"/>
    </location>
</feature>
<proteinExistence type="predicted"/>
<name>A0ABU5U8F0_9CYAN</name>
<gene>
    <name evidence="3" type="ORF">VB854_29790</name>
</gene>
<dbReference type="Proteomes" id="UP001301728">
    <property type="component" value="Unassembled WGS sequence"/>
</dbReference>
<feature type="chain" id="PRO_5045057627" evidence="2">
    <location>
        <begin position="25"/>
        <end position="82"/>
    </location>
</feature>
<organism evidence="3 4">
    <name type="scientific">Limnoraphis robusta CCNP1315</name>
    <dbReference type="NCBI Taxonomy" id="3110306"/>
    <lineage>
        <taxon>Bacteria</taxon>
        <taxon>Bacillati</taxon>
        <taxon>Cyanobacteriota</taxon>
        <taxon>Cyanophyceae</taxon>
        <taxon>Oscillatoriophycideae</taxon>
        <taxon>Oscillatoriales</taxon>
        <taxon>Sirenicapillariaceae</taxon>
        <taxon>Limnoraphis</taxon>
    </lineage>
</organism>
<reference evidence="3 4" key="1">
    <citation type="submission" date="2023-12" db="EMBL/GenBank/DDBJ databases">
        <title>Baltic Sea Cyanobacteria.</title>
        <authorList>
            <person name="Delbaje E."/>
            <person name="Fewer D.P."/>
            <person name="Shishido T.K."/>
        </authorList>
    </citation>
    <scope>NUCLEOTIDE SEQUENCE [LARGE SCALE GENOMIC DNA]</scope>
    <source>
        <strain evidence="3 4">CCNP 1315</strain>
    </source>
</reference>